<feature type="transmembrane region" description="Helical" evidence="1">
    <location>
        <begin position="12"/>
        <end position="30"/>
    </location>
</feature>
<keyword evidence="4" id="KW-1185">Reference proteome</keyword>
<feature type="transmembrane region" description="Helical" evidence="1">
    <location>
        <begin position="50"/>
        <end position="71"/>
    </location>
</feature>
<dbReference type="Pfam" id="PF01757">
    <property type="entry name" value="Acyl_transf_3"/>
    <property type="match status" value="1"/>
</dbReference>
<keyword evidence="1" id="KW-1133">Transmembrane helix</keyword>
<dbReference type="GO" id="GO:0000271">
    <property type="term" value="P:polysaccharide biosynthetic process"/>
    <property type="evidence" value="ECO:0007669"/>
    <property type="project" value="TreeGrafter"/>
</dbReference>
<dbReference type="GO" id="GO:0016020">
    <property type="term" value="C:membrane"/>
    <property type="evidence" value="ECO:0007669"/>
    <property type="project" value="TreeGrafter"/>
</dbReference>
<dbReference type="EMBL" id="VJZT01000014">
    <property type="protein sequence ID" value="TRX37056.1"/>
    <property type="molecule type" value="Genomic_DNA"/>
</dbReference>
<gene>
    <name evidence="3" type="ORF">FNW21_12750</name>
</gene>
<feature type="transmembrane region" description="Helical" evidence="1">
    <location>
        <begin position="309"/>
        <end position="333"/>
    </location>
</feature>
<feature type="transmembrane region" description="Helical" evidence="1">
    <location>
        <begin position="133"/>
        <end position="153"/>
    </location>
</feature>
<name>A0A553DW78_9FLAO</name>
<feature type="transmembrane region" description="Helical" evidence="1">
    <location>
        <begin position="242"/>
        <end position="265"/>
    </location>
</feature>
<dbReference type="InterPro" id="IPR002656">
    <property type="entry name" value="Acyl_transf_3_dom"/>
</dbReference>
<keyword evidence="3" id="KW-0808">Transferase</keyword>
<dbReference type="InterPro" id="IPR050879">
    <property type="entry name" value="Acyltransferase_3"/>
</dbReference>
<feature type="domain" description="Acyltransferase 3" evidence="2">
    <location>
        <begin position="13"/>
        <end position="326"/>
    </location>
</feature>
<dbReference type="PANTHER" id="PTHR23028:SF131">
    <property type="entry name" value="BLR2367 PROTEIN"/>
    <property type="match status" value="1"/>
</dbReference>
<dbReference type="PANTHER" id="PTHR23028">
    <property type="entry name" value="ACETYLTRANSFERASE"/>
    <property type="match status" value="1"/>
</dbReference>
<keyword evidence="3" id="KW-0012">Acyltransferase</keyword>
<dbReference type="Proteomes" id="UP000316371">
    <property type="component" value="Unassembled WGS sequence"/>
</dbReference>
<dbReference type="GO" id="GO:0016747">
    <property type="term" value="F:acyltransferase activity, transferring groups other than amino-acyl groups"/>
    <property type="evidence" value="ECO:0007669"/>
    <property type="project" value="InterPro"/>
</dbReference>
<keyword evidence="1" id="KW-0812">Transmembrane</keyword>
<proteinExistence type="predicted"/>
<dbReference type="OrthoDB" id="290051at2"/>
<dbReference type="AlphaFoldDB" id="A0A553DW78"/>
<keyword evidence="1" id="KW-0472">Membrane</keyword>
<feature type="transmembrane region" description="Helical" evidence="1">
    <location>
        <begin position="190"/>
        <end position="213"/>
    </location>
</feature>
<evidence type="ECO:0000313" key="3">
    <source>
        <dbReference type="EMBL" id="TRX37056.1"/>
    </source>
</evidence>
<feature type="transmembrane region" description="Helical" evidence="1">
    <location>
        <begin position="220"/>
        <end position="236"/>
    </location>
</feature>
<reference evidence="3 4" key="1">
    <citation type="submission" date="2019-07" db="EMBL/GenBank/DDBJ databases">
        <title>Novel species of Flavobacterium.</title>
        <authorList>
            <person name="Liu Q."/>
            <person name="Xin Y.-H."/>
        </authorList>
    </citation>
    <scope>NUCLEOTIDE SEQUENCE [LARGE SCALE GENOMIC DNA]</scope>
    <source>
        <strain evidence="3 4">LB1R34</strain>
    </source>
</reference>
<feature type="transmembrane region" description="Helical" evidence="1">
    <location>
        <begin position="160"/>
        <end position="178"/>
    </location>
</feature>
<evidence type="ECO:0000259" key="2">
    <source>
        <dbReference type="Pfam" id="PF01757"/>
    </source>
</evidence>
<protein>
    <submittedName>
        <fullName evidence="3">Acyltransferase</fullName>
    </submittedName>
</protein>
<feature type="transmembrane region" description="Helical" evidence="1">
    <location>
        <begin position="272"/>
        <end position="289"/>
    </location>
</feature>
<accession>A0A553DW78</accession>
<comment type="caution">
    <text evidence="3">The sequence shown here is derived from an EMBL/GenBank/DDBJ whole genome shotgun (WGS) entry which is preliminary data.</text>
</comment>
<sequence length="348" mass="39841">MSSNSKSQYLDILQLFRGIAALMVVLHHSIGSLRYYHKINDPFLDYVGRMGKFGVDFFFVLSGFIITYSTFYKYNEPHAFGNYIKNRLLRIYVPYLPIGICMLVVYTLLPGFSNGNRTISALTSLTLIPYGNPALSVAWTLSFELCFYLLFSISFFSKKAWNYFVLSWFAWIVLFNYSSFSTFSFLKIRFFSILFSTYNIEFILGFVLAQLVLKKIKFNSIFLFLGLVIVLISFGYCTVTHVTIFAFDVNLLFALVAFFSIFIAIRCGDLKINNVGMLLMIGNATYSIYLIHNPLQMIVIRLFPKITSIAGALVALVTVLLLSCGIGYCYYLVFEKKAIRFLKSKLIK</sequence>
<organism evidence="3 4">
    <name type="scientific">Flavobacterium restrictum</name>
    <dbReference type="NCBI Taxonomy" id="2594428"/>
    <lineage>
        <taxon>Bacteria</taxon>
        <taxon>Pseudomonadati</taxon>
        <taxon>Bacteroidota</taxon>
        <taxon>Flavobacteriia</taxon>
        <taxon>Flavobacteriales</taxon>
        <taxon>Flavobacteriaceae</taxon>
        <taxon>Flavobacterium</taxon>
    </lineage>
</organism>
<evidence type="ECO:0000256" key="1">
    <source>
        <dbReference type="SAM" id="Phobius"/>
    </source>
</evidence>
<feature type="transmembrane region" description="Helical" evidence="1">
    <location>
        <begin position="92"/>
        <end position="113"/>
    </location>
</feature>
<evidence type="ECO:0000313" key="4">
    <source>
        <dbReference type="Proteomes" id="UP000316371"/>
    </source>
</evidence>